<feature type="compositionally biased region" description="Low complexity" evidence="1">
    <location>
        <begin position="41"/>
        <end position="55"/>
    </location>
</feature>
<evidence type="ECO:0000256" key="1">
    <source>
        <dbReference type="SAM" id="MobiDB-lite"/>
    </source>
</evidence>
<dbReference type="Proteomes" id="UP001221328">
    <property type="component" value="Unassembled WGS sequence"/>
</dbReference>
<dbReference type="EMBL" id="JAQOSK010000005">
    <property type="protein sequence ID" value="MDC2955936.1"/>
    <property type="molecule type" value="Genomic_DNA"/>
</dbReference>
<organism evidence="2 3">
    <name type="scientific">Streptomyces gilvifuscus</name>
    <dbReference type="NCBI Taxonomy" id="1550617"/>
    <lineage>
        <taxon>Bacteria</taxon>
        <taxon>Bacillati</taxon>
        <taxon>Actinomycetota</taxon>
        <taxon>Actinomycetes</taxon>
        <taxon>Kitasatosporales</taxon>
        <taxon>Streptomycetaceae</taxon>
        <taxon>Streptomyces</taxon>
    </lineage>
</organism>
<accession>A0ABT5FTY7</accession>
<sequence length="139" mass="14073">MRTGGATRPGLALGCGLALVLVTGGLCAGCGGSGSAGGSAAGRATSSTPTPATTSPEDLCTRVVAHWSREVLDSGTYGDYQTMGLSNGQYDILREVVDSARAEKKAHGAPAADELIGREARAGCRDWYRTGGPSNGPWS</sequence>
<keyword evidence="3" id="KW-1185">Reference proteome</keyword>
<comment type="caution">
    <text evidence="2">The sequence shown here is derived from an EMBL/GenBank/DDBJ whole genome shotgun (WGS) entry which is preliminary data.</text>
</comment>
<reference evidence="2 3" key="1">
    <citation type="journal article" date="2015" name="Int. J. Syst. Evol. Microbiol.">
        <title>Streptomyces gilvifuscus sp. nov., an actinomycete that produces antibacterial compounds isolated from soil.</title>
        <authorList>
            <person name="Nguyen T.M."/>
            <person name="Kim J."/>
        </authorList>
    </citation>
    <scope>NUCLEOTIDE SEQUENCE [LARGE SCALE GENOMIC DNA]</scope>
    <source>
        <strain evidence="2 3">T113</strain>
    </source>
</reference>
<evidence type="ECO:0008006" key="4">
    <source>
        <dbReference type="Google" id="ProtNLM"/>
    </source>
</evidence>
<dbReference type="RefSeq" id="WP_272175612.1">
    <property type="nucleotide sequence ID" value="NZ_JAQOSK010000005.1"/>
</dbReference>
<evidence type="ECO:0000313" key="2">
    <source>
        <dbReference type="EMBL" id="MDC2955936.1"/>
    </source>
</evidence>
<gene>
    <name evidence="2" type="ORF">PO587_15805</name>
</gene>
<name>A0ABT5FTY7_9ACTN</name>
<evidence type="ECO:0000313" key="3">
    <source>
        <dbReference type="Proteomes" id="UP001221328"/>
    </source>
</evidence>
<protein>
    <recommendedName>
        <fullName evidence="4">Lipoprotein</fullName>
    </recommendedName>
</protein>
<proteinExistence type="predicted"/>
<feature type="region of interest" description="Disordered" evidence="1">
    <location>
        <begin position="37"/>
        <end position="56"/>
    </location>
</feature>